<accession>A0A644TGW3</accession>
<gene>
    <name evidence="1" type="ORF">SDC9_11884</name>
</gene>
<protein>
    <submittedName>
        <fullName evidence="1">Uncharacterized protein</fullName>
    </submittedName>
</protein>
<reference evidence="1" key="1">
    <citation type="submission" date="2019-08" db="EMBL/GenBank/DDBJ databases">
        <authorList>
            <person name="Kucharzyk K."/>
            <person name="Murdoch R.W."/>
            <person name="Higgins S."/>
            <person name="Loffler F."/>
        </authorList>
    </citation>
    <scope>NUCLEOTIDE SEQUENCE</scope>
</reference>
<comment type="caution">
    <text evidence="1">The sequence shown here is derived from an EMBL/GenBank/DDBJ whole genome shotgun (WGS) entry which is preliminary data.</text>
</comment>
<dbReference type="EMBL" id="VSSQ01000031">
    <property type="protein sequence ID" value="MPL66215.1"/>
    <property type="molecule type" value="Genomic_DNA"/>
</dbReference>
<dbReference type="AlphaFoldDB" id="A0A644TGW3"/>
<organism evidence="1">
    <name type="scientific">bioreactor metagenome</name>
    <dbReference type="NCBI Taxonomy" id="1076179"/>
    <lineage>
        <taxon>unclassified sequences</taxon>
        <taxon>metagenomes</taxon>
        <taxon>ecological metagenomes</taxon>
    </lineage>
</organism>
<sequence>MKRLFILVCFMLIFMQNLFAISEEFTVDVVLKNAIDSTYMKEKAIFQNYSDTLFIVPKERSQMYTGLYIFLKNDTKIVNYNKLKILVDYGNSKEMITKNIKDITIYQNNQKLEIVNIISFIVNPNKEYPCSILTGAEKEWMFIVPTCVFDKLDKTPLEYLNTMCFSGNKSDKDSGFYHIYDFVTPNVLQVVCKHYVKKVVN</sequence>
<evidence type="ECO:0000313" key="1">
    <source>
        <dbReference type="EMBL" id="MPL66215.1"/>
    </source>
</evidence>
<name>A0A644TGW3_9ZZZZ</name>
<proteinExistence type="predicted"/>